<dbReference type="SMART" id="SM00135">
    <property type="entry name" value="LY"/>
    <property type="match status" value="3"/>
</dbReference>
<dbReference type="RefSeq" id="WP_072091991.1">
    <property type="nucleotide sequence ID" value="NZ_JNGI01000079.1"/>
</dbReference>
<dbReference type="InterPro" id="IPR011042">
    <property type="entry name" value="6-blade_b-propeller_TolB-like"/>
</dbReference>
<comment type="caution">
    <text evidence="1">The sequence shown here is derived from an EMBL/GenBank/DDBJ whole genome shotgun (WGS) entry which is preliminary data.</text>
</comment>
<dbReference type="OrthoDB" id="241638at2"/>
<name>A0A0L0GUX9_9ENTR</name>
<proteinExistence type="predicted"/>
<keyword evidence="2" id="KW-1185">Reference proteome</keyword>
<dbReference type="PANTHER" id="PTHR46513:SF44">
    <property type="entry name" value="LDL RECEPTOR RELATED PROTEIN 4"/>
    <property type="match status" value="1"/>
</dbReference>
<organism evidence="1 2">
    <name type="scientific">Trabulsiella odontotermitis</name>
    <dbReference type="NCBI Taxonomy" id="379893"/>
    <lineage>
        <taxon>Bacteria</taxon>
        <taxon>Pseudomonadati</taxon>
        <taxon>Pseudomonadota</taxon>
        <taxon>Gammaproteobacteria</taxon>
        <taxon>Enterobacterales</taxon>
        <taxon>Enterobacteriaceae</taxon>
        <taxon>Trabulsiella</taxon>
    </lineage>
</organism>
<dbReference type="EMBL" id="JNGI01000079">
    <property type="protein sequence ID" value="KNC92594.1"/>
    <property type="molecule type" value="Genomic_DNA"/>
</dbReference>
<reference evidence="1 2" key="1">
    <citation type="journal article" date="2015" name="Appl. Environ. Microbiol.">
        <title>The Enterobacterium Trabulsiella odontotermitis Presents Novel Adaptations Related to Its Association with Fungus-Growing Termites.</title>
        <authorList>
            <person name="Sapountzis P."/>
            <person name="Gruntjes T."/>
            <person name="Otani S."/>
            <person name="Estevez J."/>
            <person name="da Costa R.R."/>
            <person name="Plunkett G.3rd."/>
            <person name="Perna N.T."/>
            <person name="Poulsen M."/>
        </authorList>
    </citation>
    <scope>NUCLEOTIDE SEQUENCE [LARGE SCALE GENOMIC DNA]</scope>
    <source>
        <strain evidence="1 2">12</strain>
    </source>
</reference>
<evidence type="ECO:0008006" key="3">
    <source>
        <dbReference type="Google" id="ProtNLM"/>
    </source>
</evidence>
<dbReference type="Proteomes" id="UP000037393">
    <property type="component" value="Unassembled WGS sequence"/>
</dbReference>
<accession>A0A0L0GUX9</accession>
<protein>
    <recommendedName>
        <fullName evidence="3">3-hydroxyacyl-CoA dehydrogenase</fullName>
    </recommendedName>
</protein>
<dbReference type="AlphaFoldDB" id="A0A0L0GUX9"/>
<dbReference type="SUPFAM" id="SSF63829">
    <property type="entry name" value="Calcium-dependent phosphotriesterase"/>
    <property type="match status" value="1"/>
</dbReference>
<dbReference type="InterPro" id="IPR050778">
    <property type="entry name" value="Cueball_EGF_LRP_Nidogen"/>
</dbReference>
<dbReference type="PANTHER" id="PTHR46513">
    <property type="entry name" value="VITELLOGENIN RECEPTOR-LIKE PROTEIN-RELATED-RELATED"/>
    <property type="match status" value="1"/>
</dbReference>
<dbReference type="Gene3D" id="2.120.10.30">
    <property type="entry name" value="TolB, C-terminal domain"/>
    <property type="match status" value="2"/>
</dbReference>
<evidence type="ECO:0000313" key="2">
    <source>
        <dbReference type="Proteomes" id="UP000037393"/>
    </source>
</evidence>
<gene>
    <name evidence="1" type="ORF">GM31_22595</name>
</gene>
<dbReference type="InterPro" id="IPR000033">
    <property type="entry name" value="LDLR_classB_rpt"/>
</dbReference>
<evidence type="ECO:0000313" key="1">
    <source>
        <dbReference type="EMBL" id="KNC92594.1"/>
    </source>
</evidence>
<sequence length="290" mass="32135">MENNYLYILQVTKPSIVRIGKNGNDVSVIIDDLVGVPDGIQIDRTNGLVYWTNMGVDFNKNDGTIEVAELNGCNRRLLVGNGAITTPKQLWLDTEEELLYWCDREGGRVFRCRTDGKALTVLVERERLVDGDVNILEQCVGISIDKKSKKLYWTQKGPDNGGKGRIFRANVDIPAGENASKRSDIELLMCNLPEPIDLELDETNGYLYWTDRGCYPDGNSLNRAKVGADGLTEHQILFSGFSEAIGLALDEKNNQAYISDLGGNVHQIDLTSFGHRVIYSFGMLTGIALG</sequence>
<dbReference type="PATRIC" id="fig|379893.4.peg.4581"/>